<organism evidence="3 4">
    <name type="scientific">Sporanaerobacter acetigenes DSM 13106</name>
    <dbReference type="NCBI Taxonomy" id="1123281"/>
    <lineage>
        <taxon>Bacteria</taxon>
        <taxon>Bacillati</taxon>
        <taxon>Bacillota</taxon>
        <taxon>Tissierellia</taxon>
        <taxon>Tissierellales</taxon>
        <taxon>Sporanaerobacteraceae</taxon>
        <taxon>Sporanaerobacter</taxon>
    </lineage>
</organism>
<keyword evidence="4" id="KW-1185">Reference proteome</keyword>
<accession>A0A1M5UHK6</accession>
<evidence type="ECO:0000256" key="2">
    <source>
        <dbReference type="SAM" id="Phobius"/>
    </source>
</evidence>
<reference evidence="3 4" key="1">
    <citation type="submission" date="2016-11" db="EMBL/GenBank/DDBJ databases">
        <authorList>
            <person name="Jaros S."/>
            <person name="Januszkiewicz K."/>
            <person name="Wedrychowicz H."/>
        </authorList>
    </citation>
    <scope>NUCLEOTIDE SEQUENCE [LARGE SCALE GENOMIC DNA]</scope>
    <source>
        <strain evidence="3 4">DSM 13106</strain>
    </source>
</reference>
<keyword evidence="2" id="KW-0812">Transmembrane</keyword>
<feature type="coiled-coil region" evidence="1">
    <location>
        <begin position="65"/>
        <end position="99"/>
    </location>
</feature>
<proteinExistence type="predicted"/>
<keyword evidence="3" id="KW-0132">Cell division</keyword>
<dbReference type="Pfam" id="PF04977">
    <property type="entry name" value="DivIC"/>
    <property type="match status" value="1"/>
</dbReference>
<name>A0A1M5UHK6_9FIRM</name>
<keyword evidence="2" id="KW-0472">Membrane</keyword>
<dbReference type="OrthoDB" id="1707751at2"/>
<keyword evidence="2" id="KW-1133">Transmembrane helix</keyword>
<protein>
    <submittedName>
        <fullName evidence="3">Cell division protein FtsL</fullName>
    </submittedName>
</protein>
<gene>
    <name evidence="3" type="ORF">SAMN02745180_00651</name>
</gene>
<dbReference type="EMBL" id="FQXR01000003">
    <property type="protein sequence ID" value="SHH62457.1"/>
    <property type="molecule type" value="Genomic_DNA"/>
</dbReference>
<dbReference type="AlphaFoldDB" id="A0A1M5UHK6"/>
<keyword evidence="3" id="KW-0131">Cell cycle</keyword>
<dbReference type="GO" id="GO:0051301">
    <property type="term" value="P:cell division"/>
    <property type="evidence" value="ECO:0007669"/>
    <property type="project" value="UniProtKB-KW"/>
</dbReference>
<dbReference type="Proteomes" id="UP000184389">
    <property type="component" value="Unassembled WGS sequence"/>
</dbReference>
<evidence type="ECO:0000256" key="1">
    <source>
        <dbReference type="SAM" id="Coils"/>
    </source>
</evidence>
<keyword evidence="1" id="KW-0175">Coiled coil</keyword>
<dbReference type="RefSeq" id="WP_072743230.1">
    <property type="nucleotide sequence ID" value="NZ_FQXR01000003.1"/>
</dbReference>
<feature type="transmembrane region" description="Helical" evidence="2">
    <location>
        <begin position="42"/>
        <end position="60"/>
    </location>
</feature>
<evidence type="ECO:0000313" key="4">
    <source>
        <dbReference type="Proteomes" id="UP000184389"/>
    </source>
</evidence>
<dbReference type="InterPro" id="IPR007060">
    <property type="entry name" value="FtsL/DivIC"/>
</dbReference>
<dbReference type="STRING" id="1123281.SAMN02745180_00651"/>
<evidence type="ECO:0000313" key="3">
    <source>
        <dbReference type="EMBL" id="SHH62457.1"/>
    </source>
</evidence>
<sequence>MLVAKTEENYYYNENIRENVRNNNVSERRKNTNIKSNSKNKLQFIMSAIIALMICLLVLYRYAHITQMRLEITQLESQKIELEKEKQDLLAELDRVKSSSKIEEDAKIKLGMDYPTEEQIVYISMNESVQDDEQVAEEGFFLVQYIKSMMDAVLKLF</sequence>